<sequence length="555" mass="64593">MERHHSLMKQPGILLDSGQLLIIPTFIFLLLINSLINQNNFFAHSLIFYSTVAFIIQQSNVNIFALSLLNRFLIVMLFSMLLFSIILPINYFIFGVNFEYQLQNGPPQIIITSGLFLFHQFPGTQSINETIIMFQIILLQFICTEHLTIRKPKIDIYYYSLLDQKIETLCLKFSLRFLFFSINSALFIILITKGNFTEKASNWVNRCEQMVKIVITLSIITIIFTRQFIFTYDDQLSLITLIQKINQDDFLLNNYKIIKNYFIIIIMFCLVKFILAKIPNIQGINIYYNPQHRMLWLAVERKSYHLLLFLFSYSSKNNIYLMFIVSSITIVFLAIIESMRGSINFPIIKIFHKYSEQFVSDHKHKVALNHIQLIISVCFFPALNIILNEQVSYLENSSIYTVVIADAMACLLPAIYYLMTNDIPLKWIDTLQMQFISIPVYRNWTLPFINSDSAFQHDLNMKLDNTNYNEKQKIVQLDLFQSSDLKYLVKNRTILGTFAYIVSAMISMSLIKTEAVVIILFGMMNGILEALCVQDNILLPFLQGSLVLLFKSSFK</sequence>
<evidence type="ECO:0000313" key="2">
    <source>
        <dbReference type="EMBL" id="KAH0577679.1"/>
    </source>
</evidence>
<feature type="transmembrane region" description="Helical" evidence="1">
    <location>
        <begin position="366"/>
        <end position="387"/>
    </location>
</feature>
<reference evidence="2 3" key="1">
    <citation type="journal article" date="2014" name="PLoS Genet.">
        <title>The Genome of Spironucleus salmonicida Highlights a Fish Pathogen Adapted to Fluctuating Environments.</title>
        <authorList>
            <person name="Xu F."/>
            <person name="Jerlstrom-Hultqvist J."/>
            <person name="Einarsson E."/>
            <person name="Astvaldsson A."/>
            <person name="Svard S.G."/>
            <person name="Andersson J.O."/>
        </authorList>
    </citation>
    <scope>NUCLEOTIDE SEQUENCE [LARGE SCALE GENOMIC DNA]</scope>
    <source>
        <strain evidence="2 3">ATCC 50377</strain>
    </source>
</reference>
<dbReference type="KEGG" id="ssao:94295056"/>
<feature type="transmembrane region" description="Helical" evidence="1">
    <location>
        <begin position="42"/>
        <end position="65"/>
    </location>
</feature>
<organism evidence="2 3">
    <name type="scientific">Spironucleus salmonicida</name>
    <dbReference type="NCBI Taxonomy" id="348837"/>
    <lineage>
        <taxon>Eukaryota</taxon>
        <taxon>Metamonada</taxon>
        <taxon>Diplomonadida</taxon>
        <taxon>Hexamitidae</taxon>
        <taxon>Hexamitinae</taxon>
        <taxon>Spironucleus</taxon>
    </lineage>
</organism>
<keyword evidence="1" id="KW-1133">Transmembrane helix</keyword>
<feature type="transmembrane region" description="Helical" evidence="1">
    <location>
        <begin position="527"/>
        <end position="550"/>
    </location>
</feature>
<keyword evidence="3" id="KW-1185">Reference proteome</keyword>
<accession>A0A9P8LZZ1</accession>
<dbReference type="EMBL" id="AUWU02000001">
    <property type="protein sequence ID" value="KAH0577679.1"/>
    <property type="molecule type" value="Genomic_DNA"/>
</dbReference>
<feature type="transmembrane region" description="Helical" evidence="1">
    <location>
        <begin position="213"/>
        <end position="232"/>
    </location>
</feature>
<gene>
    <name evidence="2" type="ORF">SS50377_21033</name>
</gene>
<evidence type="ECO:0000313" key="3">
    <source>
        <dbReference type="Proteomes" id="UP000018208"/>
    </source>
</evidence>
<evidence type="ECO:0000256" key="1">
    <source>
        <dbReference type="SAM" id="Phobius"/>
    </source>
</evidence>
<name>A0A9P8LZZ1_9EUKA</name>
<feature type="transmembrane region" description="Helical" evidence="1">
    <location>
        <begin position="12"/>
        <end position="36"/>
    </location>
</feature>
<comment type="caution">
    <text evidence="2">The sequence shown here is derived from an EMBL/GenBank/DDBJ whole genome shotgun (WGS) entry which is preliminary data.</text>
</comment>
<feature type="transmembrane region" description="Helical" evidence="1">
    <location>
        <begin position="399"/>
        <end position="419"/>
    </location>
</feature>
<feature type="transmembrane region" description="Helical" evidence="1">
    <location>
        <begin position="498"/>
        <end position="521"/>
    </location>
</feature>
<feature type="transmembrane region" description="Helical" evidence="1">
    <location>
        <begin position="319"/>
        <end position="336"/>
    </location>
</feature>
<feature type="transmembrane region" description="Helical" evidence="1">
    <location>
        <begin position="173"/>
        <end position="192"/>
    </location>
</feature>
<dbReference type="RefSeq" id="XP_067768452.1">
    <property type="nucleotide sequence ID" value="XM_067904970.1"/>
</dbReference>
<feature type="transmembrane region" description="Helical" evidence="1">
    <location>
        <begin position="257"/>
        <end position="275"/>
    </location>
</feature>
<keyword evidence="1" id="KW-0472">Membrane</keyword>
<dbReference type="AlphaFoldDB" id="A0A9P8LZZ1"/>
<dbReference type="Proteomes" id="UP000018208">
    <property type="component" value="Unassembled WGS sequence"/>
</dbReference>
<proteinExistence type="predicted"/>
<protein>
    <submittedName>
        <fullName evidence="2">Transmembrane domain-containing protein</fullName>
    </submittedName>
</protein>
<keyword evidence="1 2" id="KW-0812">Transmembrane</keyword>
<feature type="transmembrane region" description="Helical" evidence="1">
    <location>
        <begin position="72"/>
        <end position="94"/>
    </location>
</feature>
<dbReference type="GeneID" id="94295056"/>